<dbReference type="GO" id="GO:0005778">
    <property type="term" value="C:peroxisomal membrane"/>
    <property type="evidence" value="ECO:0007669"/>
    <property type="project" value="UniProtKB-SubCell"/>
</dbReference>
<dbReference type="GO" id="GO:0080019">
    <property type="term" value="F:alcohol-forming very long-chain fatty acyl-CoA reductase activity"/>
    <property type="evidence" value="ECO:0007669"/>
    <property type="project" value="InterPro"/>
</dbReference>
<evidence type="ECO:0000313" key="30">
    <source>
        <dbReference type="Proteomes" id="UP000261540"/>
    </source>
</evidence>
<evidence type="ECO:0000256" key="5">
    <source>
        <dbReference type="ARBA" id="ARBA00022857"/>
    </source>
</evidence>
<comment type="catalytic activity">
    <reaction evidence="17">
        <text>an ultra-long-chain fatty acyl-CoA + 2 NADPH + 2 H(+) = an ultra long-chain primary fatty alcohol + 2 NADP(+) + CoA</text>
        <dbReference type="Rhea" id="RHEA:81755"/>
        <dbReference type="ChEBI" id="CHEBI:15378"/>
        <dbReference type="ChEBI" id="CHEBI:57287"/>
        <dbReference type="ChEBI" id="CHEBI:57783"/>
        <dbReference type="ChEBI" id="CHEBI:58349"/>
        <dbReference type="ChEBI" id="CHEBI:143016"/>
        <dbReference type="ChEBI" id="CHEBI:143018"/>
    </reaction>
    <physiologicalReaction direction="left-to-right" evidence="17">
        <dbReference type="Rhea" id="RHEA:81756"/>
    </physiologicalReaction>
</comment>
<dbReference type="PANTHER" id="PTHR11011:SF45">
    <property type="entry name" value="FATTY ACYL-COA REDUCTASE CG8306-RELATED"/>
    <property type="match status" value="1"/>
</dbReference>
<keyword evidence="3 26" id="KW-0444">Lipid biosynthesis</keyword>
<evidence type="ECO:0000256" key="15">
    <source>
        <dbReference type="ARBA" id="ARBA00049930"/>
    </source>
</evidence>
<evidence type="ECO:0000256" key="26">
    <source>
        <dbReference type="RuleBase" id="RU363097"/>
    </source>
</evidence>
<evidence type="ECO:0000256" key="9">
    <source>
        <dbReference type="ARBA" id="ARBA00023136"/>
    </source>
</evidence>
<evidence type="ECO:0000256" key="3">
    <source>
        <dbReference type="ARBA" id="ARBA00022516"/>
    </source>
</evidence>
<evidence type="ECO:0000256" key="14">
    <source>
        <dbReference type="ARBA" id="ARBA00049865"/>
    </source>
</evidence>
<keyword evidence="9" id="KW-0472">Membrane</keyword>
<keyword evidence="7 26" id="KW-0560">Oxidoreductase</keyword>
<evidence type="ECO:0000256" key="2">
    <source>
        <dbReference type="ARBA" id="ARBA00005928"/>
    </source>
</evidence>
<evidence type="ECO:0000256" key="25">
    <source>
        <dbReference type="ARBA" id="ARBA00052885"/>
    </source>
</evidence>
<dbReference type="PANTHER" id="PTHR11011">
    <property type="entry name" value="MALE STERILITY PROTEIN 2-RELATED"/>
    <property type="match status" value="1"/>
</dbReference>
<dbReference type="CDD" id="cd09071">
    <property type="entry name" value="FAR_C"/>
    <property type="match status" value="1"/>
</dbReference>
<comment type="catalytic activity">
    <reaction evidence="11">
        <text>octadecanoyl-CoA + 2 NADPH + 2 H(+) = octadecan-1-ol + 2 NADP(+) + CoA</text>
        <dbReference type="Rhea" id="RHEA:36319"/>
        <dbReference type="ChEBI" id="CHEBI:15378"/>
        <dbReference type="ChEBI" id="CHEBI:32154"/>
        <dbReference type="ChEBI" id="CHEBI:57287"/>
        <dbReference type="ChEBI" id="CHEBI:57394"/>
        <dbReference type="ChEBI" id="CHEBI:57783"/>
        <dbReference type="ChEBI" id="CHEBI:58349"/>
        <dbReference type="EC" id="1.2.1.84"/>
    </reaction>
    <physiologicalReaction direction="left-to-right" evidence="11">
        <dbReference type="Rhea" id="RHEA:36320"/>
    </physiologicalReaction>
</comment>
<comment type="catalytic activity">
    <reaction evidence="20">
        <text>triacontanoyl-CoA + 2 NADPH + 2 H(+) = triacontan-1-ol + 2 NADP(+) + CoA</text>
        <dbReference type="Rhea" id="RHEA:81747"/>
        <dbReference type="ChEBI" id="CHEBI:15378"/>
        <dbReference type="ChEBI" id="CHEBI:28409"/>
        <dbReference type="ChEBI" id="CHEBI:57287"/>
        <dbReference type="ChEBI" id="CHEBI:57783"/>
        <dbReference type="ChEBI" id="CHEBI:58349"/>
        <dbReference type="ChEBI" id="CHEBI:76386"/>
    </reaction>
    <physiologicalReaction direction="left-to-right" evidence="20">
        <dbReference type="Rhea" id="RHEA:81748"/>
    </physiologicalReaction>
</comment>
<dbReference type="Pfam" id="PF07993">
    <property type="entry name" value="NAD_binding_4"/>
    <property type="match status" value="1"/>
</dbReference>
<comment type="catalytic activity">
    <reaction evidence="22">
        <text>a very long-chain fatty acyl-CoA + 2 NADPH + 2 H(+) = a very long-chain primary fatty alcohol + 2 NADP(+) + CoA</text>
        <dbReference type="Rhea" id="RHEA:81751"/>
        <dbReference type="ChEBI" id="CHEBI:15378"/>
        <dbReference type="ChEBI" id="CHEBI:57287"/>
        <dbReference type="ChEBI" id="CHEBI:57783"/>
        <dbReference type="ChEBI" id="CHEBI:58349"/>
        <dbReference type="ChEBI" id="CHEBI:138261"/>
        <dbReference type="ChEBI" id="CHEBI:138741"/>
    </reaction>
    <physiologicalReaction direction="left-to-right" evidence="22">
        <dbReference type="Rhea" id="RHEA:81752"/>
    </physiologicalReaction>
</comment>
<evidence type="ECO:0000256" key="4">
    <source>
        <dbReference type="ARBA" id="ARBA00022692"/>
    </source>
</evidence>
<organism evidence="29 30">
    <name type="scientific">Paramormyrops kingsleyae</name>
    <dbReference type="NCBI Taxonomy" id="1676925"/>
    <lineage>
        <taxon>Eukaryota</taxon>
        <taxon>Metazoa</taxon>
        <taxon>Chordata</taxon>
        <taxon>Craniata</taxon>
        <taxon>Vertebrata</taxon>
        <taxon>Euteleostomi</taxon>
        <taxon>Actinopterygii</taxon>
        <taxon>Neopterygii</taxon>
        <taxon>Teleostei</taxon>
        <taxon>Osteoglossocephala</taxon>
        <taxon>Osteoglossomorpha</taxon>
        <taxon>Osteoglossiformes</taxon>
        <taxon>Mormyridae</taxon>
        <taxon>Paramormyrops</taxon>
    </lineage>
</organism>
<evidence type="ECO:0000256" key="16">
    <source>
        <dbReference type="ARBA" id="ARBA00050452"/>
    </source>
</evidence>
<gene>
    <name evidence="29" type="primary">FAR2</name>
</gene>
<dbReference type="FunFam" id="3.40.50.720:FF:000278">
    <property type="entry name" value="Fatty acyl-CoA reductase"/>
    <property type="match status" value="1"/>
</dbReference>
<keyword evidence="10" id="KW-0576">Peroxisome</keyword>
<dbReference type="SUPFAM" id="SSF51735">
    <property type="entry name" value="NAD(P)-binding Rossmann-fold domains"/>
    <property type="match status" value="1"/>
</dbReference>
<evidence type="ECO:0000256" key="22">
    <source>
        <dbReference type="ARBA" id="ARBA00051449"/>
    </source>
</evidence>
<comment type="catalytic activity">
    <reaction evidence="18">
        <text>docosanoyl-CoA + 2 NADPH + 2 H(+) = docosan-1-ol + 2 NADP(+) + CoA</text>
        <dbReference type="Rhea" id="RHEA:81731"/>
        <dbReference type="ChEBI" id="CHEBI:15378"/>
        <dbReference type="ChEBI" id="CHEBI:31000"/>
        <dbReference type="ChEBI" id="CHEBI:57287"/>
        <dbReference type="ChEBI" id="CHEBI:57783"/>
        <dbReference type="ChEBI" id="CHEBI:58349"/>
        <dbReference type="ChEBI" id="CHEBI:65059"/>
    </reaction>
    <physiologicalReaction direction="left-to-right" evidence="18">
        <dbReference type="Rhea" id="RHEA:81732"/>
    </physiologicalReaction>
</comment>
<dbReference type="InterPro" id="IPR026055">
    <property type="entry name" value="FAR"/>
</dbReference>
<feature type="domain" description="Thioester reductase (TE)" evidence="28">
    <location>
        <begin position="15"/>
        <end position="285"/>
    </location>
</feature>
<protein>
    <recommendedName>
        <fullName evidence="26">Fatty acyl-CoA reductase</fullName>
        <ecNumber evidence="26">1.2.1.84</ecNumber>
    </recommendedName>
</protein>
<dbReference type="EC" id="1.2.1.84" evidence="26"/>
<evidence type="ECO:0000259" key="28">
    <source>
        <dbReference type="Pfam" id="PF07993"/>
    </source>
</evidence>
<dbReference type="CDD" id="cd05236">
    <property type="entry name" value="FAR-N_SDR_e"/>
    <property type="match status" value="1"/>
</dbReference>
<keyword evidence="30" id="KW-1185">Reference proteome</keyword>
<evidence type="ECO:0000256" key="7">
    <source>
        <dbReference type="ARBA" id="ARBA00023002"/>
    </source>
</evidence>
<dbReference type="InterPro" id="IPR013120">
    <property type="entry name" value="FAR_NAD-bd"/>
</dbReference>
<reference evidence="29" key="1">
    <citation type="submission" date="2025-05" db="UniProtKB">
        <authorList>
            <consortium name="Ensembl"/>
        </authorList>
    </citation>
    <scope>IDENTIFICATION</scope>
</reference>
<evidence type="ECO:0000256" key="13">
    <source>
        <dbReference type="ARBA" id="ARBA00049089"/>
    </source>
</evidence>
<comment type="catalytic activity">
    <reaction evidence="12">
        <text>hexadecanoyl-CoA + 2 NADPH + 2 H(+) = hexadecan-1-ol + 2 NADP(+) + CoA</text>
        <dbReference type="Rhea" id="RHEA:36315"/>
        <dbReference type="ChEBI" id="CHEBI:15378"/>
        <dbReference type="ChEBI" id="CHEBI:16125"/>
        <dbReference type="ChEBI" id="CHEBI:57287"/>
        <dbReference type="ChEBI" id="CHEBI:57379"/>
        <dbReference type="ChEBI" id="CHEBI:57783"/>
        <dbReference type="ChEBI" id="CHEBI:58349"/>
        <dbReference type="EC" id="1.2.1.84"/>
    </reaction>
    <physiologicalReaction direction="left-to-right" evidence="12">
        <dbReference type="Rhea" id="RHEA:36316"/>
    </physiologicalReaction>
</comment>
<evidence type="ECO:0000256" key="19">
    <source>
        <dbReference type="ARBA" id="ARBA00051014"/>
    </source>
</evidence>
<dbReference type="Proteomes" id="UP000261540">
    <property type="component" value="Unplaced"/>
</dbReference>
<comment type="subcellular location">
    <subcellularLocation>
        <location evidence="1">Peroxisome membrane</location>
        <topology evidence="1">Single-pass membrane protein</topology>
    </subcellularLocation>
</comment>
<keyword evidence="8 26" id="KW-0443">Lipid metabolism</keyword>
<comment type="catalytic activity">
    <reaction evidence="24">
        <text>tetracosanoyl-CoA + 2 NADPH + 2 H(+) = tetracosan-1-ol + 2 NADP(+) + CoA</text>
        <dbReference type="Rhea" id="RHEA:81735"/>
        <dbReference type="ChEBI" id="CHEBI:15378"/>
        <dbReference type="ChEBI" id="CHEBI:57287"/>
        <dbReference type="ChEBI" id="CHEBI:57783"/>
        <dbReference type="ChEBI" id="CHEBI:58349"/>
        <dbReference type="ChEBI" id="CHEBI:65052"/>
        <dbReference type="ChEBI" id="CHEBI:77413"/>
    </reaction>
    <physiologicalReaction direction="left-to-right" evidence="24">
        <dbReference type="Rhea" id="RHEA:81736"/>
    </physiologicalReaction>
</comment>
<comment type="catalytic activity">
    <reaction evidence="13">
        <text>a long-chain fatty acyl-CoA + 2 NADPH + 2 H(+) = a long-chain primary fatty alcohol + 2 NADP(+) + CoA</text>
        <dbReference type="Rhea" id="RHEA:52716"/>
        <dbReference type="ChEBI" id="CHEBI:15378"/>
        <dbReference type="ChEBI" id="CHEBI:57287"/>
        <dbReference type="ChEBI" id="CHEBI:57783"/>
        <dbReference type="ChEBI" id="CHEBI:58349"/>
        <dbReference type="ChEBI" id="CHEBI:77396"/>
        <dbReference type="ChEBI" id="CHEBI:83139"/>
        <dbReference type="EC" id="1.2.1.84"/>
    </reaction>
    <physiologicalReaction direction="left-to-right" evidence="13">
        <dbReference type="Rhea" id="RHEA:52717"/>
    </physiologicalReaction>
</comment>
<dbReference type="InterPro" id="IPR036291">
    <property type="entry name" value="NAD(P)-bd_dom_sf"/>
</dbReference>
<keyword evidence="6" id="KW-1133">Transmembrane helix</keyword>
<comment type="catalytic activity">
    <reaction evidence="15">
        <text>eicosanoyl-CoA + 2 NADPH + 2 H(+) = eicosan-1-ol + 2 NADP(+) + CoA</text>
        <dbReference type="Rhea" id="RHEA:81727"/>
        <dbReference type="ChEBI" id="CHEBI:15378"/>
        <dbReference type="ChEBI" id="CHEBI:57287"/>
        <dbReference type="ChEBI" id="CHEBI:57380"/>
        <dbReference type="ChEBI" id="CHEBI:57783"/>
        <dbReference type="ChEBI" id="CHEBI:58349"/>
        <dbReference type="ChEBI" id="CHEBI:75627"/>
    </reaction>
    <physiologicalReaction direction="left-to-right" evidence="15">
        <dbReference type="Rhea" id="RHEA:81728"/>
    </physiologicalReaction>
</comment>
<evidence type="ECO:0000256" key="1">
    <source>
        <dbReference type="ARBA" id="ARBA00004549"/>
    </source>
</evidence>
<dbReference type="GeneTree" id="ENSGT00390000006367"/>
<comment type="catalytic activity">
    <reaction evidence="19">
        <text>octacosanoyl-CoA + 2 NADPH + 2 H(+) = octacosan-1-ol + 2 NADP(+) + CoA</text>
        <dbReference type="Rhea" id="RHEA:81743"/>
        <dbReference type="ChEBI" id="CHEBI:15378"/>
        <dbReference type="ChEBI" id="CHEBI:28243"/>
        <dbReference type="ChEBI" id="CHEBI:57287"/>
        <dbReference type="ChEBI" id="CHEBI:57783"/>
        <dbReference type="ChEBI" id="CHEBI:58349"/>
        <dbReference type="ChEBI" id="CHEBI:74141"/>
    </reaction>
    <physiologicalReaction direction="left-to-right" evidence="19">
        <dbReference type="Rhea" id="RHEA:81744"/>
    </physiologicalReaction>
</comment>
<dbReference type="Gene3D" id="3.40.50.720">
    <property type="entry name" value="NAD(P)-binding Rossmann-like Domain"/>
    <property type="match status" value="1"/>
</dbReference>
<evidence type="ECO:0000256" key="11">
    <source>
        <dbReference type="ARBA" id="ARBA00047991"/>
    </source>
</evidence>
<feature type="domain" description="Fatty acyl-CoA reductase C-terminal" evidence="27">
    <location>
        <begin position="357"/>
        <end position="448"/>
    </location>
</feature>
<proteinExistence type="inferred from homology"/>
<evidence type="ECO:0000256" key="23">
    <source>
        <dbReference type="ARBA" id="ARBA00052665"/>
    </source>
</evidence>
<dbReference type="Pfam" id="PF03015">
    <property type="entry name" value="Sterile"/>
    <property type="match status" value="1"/>
</dbReference>
<evidence type="ECO:0000259" key="27">
    <source>
        <dbReference type="Pfam" id="PF03015"/>
    </source>
</evidence>
<dbReference type="InterPro" id="IPR033640">
    <property type="entry name" value="FAR_C"/>
</dbReference>
<evidence type="ECO:0000256" key="12">
    <source>
        <dbReference type="ARBA" id="ARBA00048521"/>
    </source>
</evidence>
<comment type="catalytic activity">
    <reaction evidence="16">
        <text>hexacosanoyl-CoA + 2 NADPH + 2 H(+) = hexacosan-1-ol + 2 NADP(+) + CoA</text>
        <dbReference type="Rhea" id="RHEA:81739"/>
        <dbReference type="ChEBI" id="CHEBI:15378"/>
        <dbReference type="ChEBI" id="CHEBI:28415"/>
        <dbReference type="ChEBI" id="CHEBI:57287"/>
        <dbReference type="ChEBI" id="CHEBI:57783"/>
        <dbReference type="ChEBI" id="CHEBI:58349"/>
        <dbReference type="ChEBI" id="CHEBI:64868"/>
    </reaction>
    <physiologicalReaction direction="left-to-right" evidence="16">
        <dbReference type="Rhea" id="RHEA:81740"/>
    </physiologicalReaction>
</comment>
<dbReference type="Ensembl" id="ENSPKIT00000038026.1">
    <property type="protein sequence ID" value="ENSPKIP00000013602.1"/>
    <property type="gene ID" value="ENSPKIG00000000922.1"/>
</dbReference>
<comment type="catalytic activity">
    <reaction evidence="14">
        <text>18-methylnonadecanoyl-CoA + 2 NADPH + 2 H(+) = 18-methylnonadecan-1-ol + 2 NADP(+) + CoA</text>
        <dbReference type="Rhea" id="RHEA:81767"/>
        <dbReference type="ChEBI" id="CHEBI:15378"/>
        <dbReference type="ChEBI" id="CHEBI:57287"/>
        <dbReference type="ChEBI" id="CHEBI:57783"/>
        <dbReference type="ChEBI" id="CHEBI:58349"/>
        <dbReference type="ChEBI" id="CHEBI:84914"/>
        <dbReference type="ChEBI" id="CHEBI:231999"/>
    </reaction>
    <physiologicalReaction direction="left-to-right" evidence="14">
        <dbReference type="Rhea" id="RHEA:81768"/>
    </physiologicalReaction>
</comment>
<comment type="catalytic activity">
    <reaction evidence="23">
        <text>24-methylpentacosanoyl-CoA + 2 NADPH + 2 H(+) = 24-methylpentacosan-1-ol + 2 NADP(+) + CoA</text>
        <dbReference type="Rhea" id="RHEA:81779"/>
        <dbReference type="ChEBI" id="CHEBI:15378"/>
        <dbReference type="ChEBI" id="CHEBI:57287"/>
        <dbReference type="ChEBI" id="CHEBI:57783"/>
        <dbReference type="ChEBI" id="CHEBI:58349"/>
        <dbReference type="ChEBI" id="CHEBI:84917"/>
        <dbReference type="ChEBI" id="CHEBI:232002"/>
    </reaction>
    <physiologicalReaction direction="left-to-right" evidence="23">
        <dbReference type="Rhea" id="RHEA:81780"/>
    </physiologicalReaction>
</comment>
<keyword evidence="5 26" id="KW-0521">NADP</keyword>
<evidence type="ECO:0000256" key="10">
    <source>
        <dbReference type="ARBA" id="ARBA00023140"/>
    </source>
</evidence>
<evidence type="ECO:0000256" key="24">
    <source>
        <dbReference type="ARBA" id="ARBA00052883"/>
    </source>
</evidence>
<accession>A0A3B3R4B7</accession>
<dbReference type="GO" id="GO:0010025">
    <property type="term" value="P:wax biosynthetic process"/>
    <property type="evidence" value="ECO:0007669"/>
    <property type="project" value="UniProtKB-ARBA"/>
</dbReference>
<comment type="similarity">
    <text evidence="2 26">Belongs to the fatty acyl-CoA reductase family.</text>
</comment>
<dbReference type="GO" id="GO:0035336">
    <property type="term" value="P:long-chain fatty-acyl-CoA metabolic process"/>
    <property type="evidence" value="ECO:0007669"/>
    <property type="project" value="TreeGrafter"/>
</dbReference>
<evidence type="ECO:0000256" key="6">
    <source>
        <dbReference type="ARBA" id="ARBA00022989"/>
    </source>
</evidence>
<comment type="catalytic activity">
    <reaction evidence="21">
        <text>22-methyltricosanoyl-CoA + 2 NADPH + 2 H(+) = 22-methyltricosan-1-ol + 2 NADP(+) + CoA</text>
        <dbReference type="Rhea" id="RHEA:81775"/>
        <dbReference type="ChEBI" id="CHEBI:15378"/>
        <dbReference type="ChEBI" id="CHEBI:57287"/>
        <dbReference type="ChEBI" id="CHEBI:57783"/>
        <dbReference type="ChEBI" id="CHEBI:58349"/>
        <dbReference type="ChEBI" id="CHEBI:84916"/>
        <dbReference type="ChEBI" id="CHEBI:232001"/>
    </reaction>
    <physiologicalReaction direction="left-to-right" evidence="21">
        <dbReference type="Rhea" id="RHEA:81776"/>
    </physiologicalReaction>
</comment>
<sequence length="502" mass="56768">MASIADFYAGKNILITGATGFMGKVLVEKLLRSCPDINALYILVRPKANQSPKDRIDNMLKSKLFSKLKEVSTDFQQKFVPISSDLMQPGLGLSTEDEDMLKAHIHVIFHCAATIRFDEPLKRALRLNVAATQELLGLAEHMPKLEAFIHISTAYAHCNHKHIEDVVYPSPVEPNILLSSLEWMDDSIVDDITLRLLADWPNTYTFTKALAESIVNQHGEKFNTAIVRPSIIVASWREPFPGWIDNLNGPSGVLVAAGKGVMRTMMADNNAVADIIPVDVVINLMLAAGWYTAVQRPQSTLVYNCTTGGVNPILWGDIERSVMSTFKQIPLDKAFRRPNANFTSSYLSNRFWNLFTHKVPALAYDTYLRLSGNEPMMMKLYKKLHKAAGLLEYFSVRQWSWSSKNLDMLKGQLSAEDQQNFNFDVGHLNWLEYMEKYCIGAKKYILNEDMADIPAAKQHLKKLRNICYTCNTLLLVFVWHIFIAQSQVANDLWSYMVSSSFA</sequence>
<dbReference type="AlphaFoldDB" id="A0A3B3R4B7"/>
<evidence type="ECO:0000256" key="21">
    <source>
        <dbReference type="ARBA" id="ARBA00051218"/>
    </source>
</evidence>
<evidence type="ECO:0000256" key="17">
    <source>
        <dbReference type="ARBA" id="ARBA00050515"/>
    </source>
</evidence>
<evidence type="ECO:0000256" key="18">
    <source>
        <dbReference type="ARBA" id="ARBA00050790"/>
    </source>
</evidence>
<dbReference type="GO" id="GO:0102965">
    <property type="term" value="F:alcohol-forming long-chain fatty acyl-CoA reductase activity"/>
    <property type="evidence" value="ECO:0007669"/>
    <property type="project" value="UniProtKB-EC"/>
</dbReference>
<keyword evidence="4" id="KW-0812">Transmembrane</keyword>
<name>A0A3B3R4B7_9TELE</name>
<comment type="function">
    <text evidence="26">Catalyzes the reduction of fatty acyl-CoA to fatty alcohols.</text>
</comment>
<dbReference type="Ensembl" id="ENSPKIT00000037929.1">
    <property type="protein sequence ID" value="ENSPKIP00000013506.1"/>
    <property type="gene ID" value="ENSPKIG00000000922.1"/>
</dbReference>
<evidence type="ECO:0000313" key="29">
    <source>
        <dbReference type="Ensembl" id="ENSPKIP00000013602.1"/>
    </source>
</evidence>
<evidence type="ECO:0000256" key="20">
    <source>
        <dbReference type="ARBA" id="ARBA00051173"/>
    </source>
</evidence>
<comment type="catalytic activity">
    <reaction evidence="25">
        <text>20-methylheneicosanoyl-CoA + 2 NADPH + 2 H(+) = 20-methylheneicosan-1-ol + 2 NADP(+) + CoA</text>
        <dbReference type="Rhea" id="RHEA:81771"/>
        <dbReference type="ChEBI" id="CHEBI:15378"/>
        <dbReference type="ChEBI" id="CHEBI:57287"/>
        <dbReference type="ChEBI" id="CHEBI:57783"/>
        <dbReference type="ChEBI" id="CHEBI:58349"/>
        <dbReference type="ChEBI" id="CHEBI:84915"/>
        <dbReference type="ChEBI" id="CHEBI:232000"/>
    </reaction>
    <physiologicalReaction direction="left-to-right" evidence="25">
        <dbReference type="Rhea" id="RHEA:81772"/>
    </physiologicalReaction>
</comment>
<evidence type="ECO:0000256" key="8">
    <source>
        <dbReference type="ARBA" id="ARBA00023098"/>
    </source>
</evidence>